<comment type="subcellular location">
    <subcellularLocation>
        <location evidence="1">Vacuole membrane</location>
        <topology evidence="1">Multi-pass membrane protein</topology>
    </subcellularLocation>
</comment>
<dbReference type="InterPro" id="IPR040226">
    <property type="entry name" value="THH1/TOM1/TOM3"/>
</dbReference>
<comment type="similarity">
    <text evidence="2">Belongs to the plant tobamovirus multiplication TOM1 protein family.</text>
</comment>
<evidence type="ECO:0000313" key="9">
    <source>
        <dbReference type="Proteomes" id="UP000790787"/>
    </source>
</evidence>
<dbReference type="OMA" id="PVHEMAI"/>
<gene>
    <name evidence="10 11 12 13 14" type="primary">LOC107821288</name>
</gene>
<evidence type="ECO:0000313" key="10">
    <source>
        <dbReference type="RefSeq" id="XP_016503205.1"/>
    </source>
</evidence>
<feature type="transmembrane region" description="Helical" evidence="7">
    <location>
        <begin position="208"/>
        <end position="227"/>
    </location>
</feature>
<feature type="transmembrane region" description="Helical" evidence="7">
    <location>
        <begin position="117"/>
        <end position="136"/>
    </location>
</feature>
<feature type="transmembrane region" description="Helical" evidence="7">
    <location>
        <begin position="248"/>
        <end position="269"/>
    </location>
</feature>
<proteinExistence type="inferred from homology"/>
<reference evidence="10 11" key="2">
    <citation type="submission" date="2025-04" db="UniProtKB">
        <authorList>
            <consortium name="RefSeq"/>
        </authorList>
    </citation>
    <scope>IDENTIFICATION</scope>
</reference>
<keyword evidence="5 7" id="KW-1133">Transmembrane helix</keyword>
<dbReference type="AlphaFoldDB" id="A0A1S4CQ60"/>
<dbReference type="RefSeq" id="XP_016503209.1">
    <property type="nucleotide sequence ID" value="XM_016647723.1"/>
</dbReference>
<evidence type="ECO:0000259" key="8">
    <source>
        <dbReference type="Pfam" id="PF06454"/>
    </source>
</evidence>
<feature type="transmembrane region" description="Helical" evidence="7">
    <location>
        <begin position="78"/>
        <end position="97"/>
    </location>
</feature>
<dbReference type="GO" id="GO:0005774">
    <property type="term" value="C:vacuolar membrane"/>
    <property type="evidence" value="ECO:0007669"/>
    <property type="project" value="UniProtKB-SubCell"/>
</dbReference>
<dbReference type="RefSeq" id="XP_016503208.1">
    <property type="nucleotide sequence ID" value="XM_016647722.1"/>
</dbReference>
<keyword evidence="3" id="KW-0926">Vacuole</keyword>
<dbReference type="GeneID" id="107821288"/>
<dbReference type="RefSeq" id="XP_016503207.1">
    <property type="nucleotide sequence ID" value="XM_016647721.1"/>
</dbReference>
<sequence length="319" mass="36757">MGPVETAVDPSTAAAVVVAYRLHEAIYWWEEVNESTVWQDRTFHVLAILYGVVSIVALVQLIRIQMRVPEYGWTTQKVFHFLNFLVNGVRSLVFAFRRDVQKLNPEIIQHILLDMPSLAFFTTFALLVLFWAEIYYQARAVSTDALRPSFFTINGVVYAIQGQSYVLQGWSTDHPSLENYTPYKIILWLIIWWKPIPALVILSKVFFAGVSLFAALGFLLYGGRLFLMLRRFPVESKGRQKKLQEVGYVTTICFTCFLIRCIMLCFNAFDKAADLDVLDHPILNFVYYLLVEILPSSIVLFILRKLPPKRGITQYHPIC</sequence>
<evidence type="ECO:0000256" key="5">
    <source>
        <dbReference type="ARBA" id="ARBA00022989"/>
    </source>
</evidence>
<evidence type="ECO:0000256" key="6">
    <source>
        <dbReference type="ARBA" id="ARBA00023136"/>
    </source>
</evidence>
<evidence type="ECO:0000256" key="3">
    <source>
        <dbReference type="ARBA" id="ARBA00022554"/>
    </source>
</evidence>
<evidence type="ECO:0000256" key="4">
    <source>
        <dbReference type="ARBA" id="ARBA00022692"/>
    </source>
</evidence>
<evidence type="ECO:0000313" key="14">
    <source>
        <dbReference type="RefSeq" id="XP_016503209.1"/>
    </source>
</evidence>
<dbReference type="STRING" id="4097.A0A1S4CQ60"/>
<evidence type="ECO:0000313" key="11">
    <source>
        <dbReference type="RefSeq" id="XP_016503206.1"/>
    </source>
</evidence>
<dbReference type="Pfam" id="PF06454">
    <property type="entry name" value="THH1_TOM1-3_dom"/>
    <property type="match status" value="2"/>
</dbReference>
<keyword evidence="6 7" id="KW-0472">Membrane</keyword>
<dbReference type="InterPro" id="IPR009457">
    <property type="entry name" value="THH1/TOM1/TOM3_dom"/>
</dbReference>
<evidence type="ECO:0000256" key="7">
    <source>
        <dbReference type="SAM" id="Phobius"/>
    </source>
</evidence>
<dbReference type="OrthoDB" id="672127at2759"/>
<keyword evidence="9" id="KW-1185">Reference proteome</keyword>
<dbReference type="PANTHER" id="PTHR31142">
    <property type="entry name" value="TOBAMOVIRUS MULTIPLICATION PROTEIN 1-LIKE ISOFORM X1"/>
    <property type="match status" value="1"/>
</dbReference>
<feature type="domain" description="THH1/TOM1/TOM3" evidence="8">
    <location>
        <begin position="184"/>
        <end position="318"/>
    </location>
</feature>
<evidence type="ECO:0000256" key="1">
    <source>
        <dbReference type="ARBA" id="ARBA00004128"/>
    </source>
</evidence>
<organism evidence="10">
    <name type="scientific">Nicotiana tabacum</name>
    <name type="common">Common tobacco</name>
    <dbReference type="NCBI Taxonomy" id="4097"/>
    <lineage>
        <taxon>Eukaryota</taxon>
        <taxon>Viridiplantae</taxon>
        <taxon>Streptophyta</taxon>
        <taxon>Embryophyta</taxon>
        <taxon>Tracheophyta</taxon>
        <taxon>Spermatophyta</taxon>
        <taxon>Magnoliopsida</taxon>
        <taxon>eudicotyledons</taxon>
        <taxon>Gunneridae</taxon>
        <taxon>Pentapetalae</taxon>
        <taxon>asterids</taxon>
        <taxon>lamiids</taxon>
        <taxon>Solanales</taxon>
        <taxon>Solanaceae</taxon>
        <taxon>Nicotianoideae</taxon>
        <taxon>Nicotianeae</taxon>
        <taxon>Nicotiana</taxon>
    </lineage>
</organism>
<feature type="transmembrane region" description="Helical" evidence="7">
    <location>
        <begin position="281"/>
        <end position="303"/>
    </location>
</feature>
<accession>A0A1S4CQ60</accession>
<dbReference type="Proteomes" id="UP000790787">
    <property type="component" value="Chromosome 12"/>
</dbReference>
<name>A0A1S4CQ60_TOBAC</name>
<dbReference type="KEGG" id="nta:107821288"/>
<dbReference type="PaxDb" id="4097-A0A1S4CQ60"/>
<evidence type="ECO:0000313" key="13">
    <source>
        <dbReference type="RefSeq" id="XP_016503208.1"/>
    </source>
</evidence>
<keyword evidence="4 7" id="KW-0812">Transmembrane</keyword>
<dbReference type="RefSeq" id="XP_016503205.1">
    <property type="nucleotide sequence ID" value="XM_016647719.1"/>
</dbReference>
<reference key="1">
    <citation type="journal article" date="2014" name="Nat. Commun.">
        <title>The tobacco genome sequence and its comparison with those of tomato and potato.</title>
        <authorList>
            <person name="Sierro N."/>
            <person name="Battey J.N."/>
            <person name="Ouadi S."/>
            <person name="Bakaher N."/>
            <person name="Bovet L."/>
            <person name="Willig A."/>
            <person name="Goepfert S."/>
            <person name="Peitsch M.C."/>
            <person name="Ivanov N.V."/>
        </authorList>
    </citation>
    <scope>NUCLEOTIDE SEQUENCE [LARGE SCALE GENOMIC DNA]</scope>
    <source>
        <strain>cv. TN90</strain>
    </source>
</reference>
<dbReference type="RefSeq" id="XP_016503206.1">
    <property type="nucleotide sequence ID" value="XM_016647720.1"/>
</dbReference>
<evidence type="ECO:0000256" key="2">
    <source>
        <dbReference type="ARBA" id="ARBA00006779"/>
    </source>
</evidence>
<dbReference type="PANTHER" id="PTHR31142:SF28">
    <property type="entry name" value="TOBAMOVIRUS MULTIPLICATION PROTEIN 3-LIKE ISOFORM X1"/>
    <property type="match status" value="1"/>
</dbReference>
<feature type="domain" description="THH1/TOM1/TOM3" evidence="8">
    <location>
        <begin position="27"/>
        <end position="172"/>
    </location>
</feature>
<evidence type="ECO:0000313" key="12">
    <source>
        <dbReference type="RefSeq" id="XP_016503207.1"/>
    </source>
</evidence>
<feature type="transmembrane region" description="Helical" evidence="7">
    <location>
        <begin position="43"/>
        <end position="66"/>
    </location>
</feature>
<protein>
    <submittedName>
        <fullName evidence="10 11">Tobamovirus multiplication protein 3-like isoform X1</fullName>
    </submittedName>
</protein>